<evidence type="ECO:0000259" key="1">
    <source>
        <dbReference type="Pfam" id="PF06985"/>
    </source>
</evidence>
<comment type="caution">
    <text evidence="2">The sequence shown here is derived from an EMBL/GenBank/DDBJ whole genome shotgun (WGS) entry which is preliminary data.</text>
</comment>
<organism evidence="2 3">
    <name type="scientific">Xylaria bambusicola</name>
    <dbReference type="NCBI Taxonomy" id="326684"/>
    <lineage>
        <taxon>Eukaryota</taxon>
        <taxon>Fungi</taxon>
        <taxon>Dikarya</taxon>
        <taxon>Ascomycota</taxon>
        <taxon>Pezizomycotina</taxon>
        <taxon>Sordariomycetes</taxon>
        <taxon>Xylariomycetidae</taxon>
        <taxon>Xylariales</taxon>
        <taxon>Xylariaceae</taxon>
        <taxon>Xylaria</taxon>
    </lineage>
</organism>
<dbReference type="PANTHER" id="PTHR33112:SF1">
    <property type="entry name" value="HETEROKARYON INCOMPATIBILITY DOMAIN-CONTAINING PROTEIN"/>
    <property type="match status" value="1"/>
</dbReference>
<proteinExistence type="predicted"/>
<dbReference type="Proteomes" id="UP001305414">
    <property type="component" value="Unassembled WGS sequence"/>
</dbReference>
<evidence type="ECO:0000313" key="3">
    <source>
        <dbReference type="Proteomes" id="UP001305414"/>
    </source>
</evidence>
<dbReference type="InterPro" id="IPR010730">
    <property type="entry name" value="HET"/>
</dbReference>
<evidence type="ECO:0000313" key="2">
    <source>
        <dbReference type="EMBL" id="KAK5629741.1"/>
    </source>
</evidence>
<dbReference type="AlphaFoldDB" id="A0AAN7UQJ9"/>
<sequence length="790" mass="90123">MIATSRTTMRKVNFGNRWPELRESEISKPKSRRHRITHWFSNLMGPTVSLCRRCRYRKLDLSPLVAKPPDISELPKGFENEDLNDLENIFAVHIPKFSAEEAEAAESRCSLCALLSCCLETTQQKGWLGYMQCTVTLRPRFDRSTNIKKEGIIIHKRQIWVEFQPIEGEVLLDLVDVGGFGFTGRRRPVFPTADHKLLKWWLKNCDRKHAHPDTPTEVRSRMQVILDDGLFRLINTSTGLVEVTASLLTFAALSYVWGPAPCQSKNKPLKGGPVADYPRTIRDAIVTANSLGYGWLWVDRLCIDQSSDGDKAKLIPYMKDIYAAADLTIVAACGNSAEDGLSGTKGTPRKTHKPLIIEHSFAVAPVTHPFEGLIDETVWYKRGWTFQECVFSRRLLFFLNSEMFFCCGDHLFRETTGRRLITRNQGSIERWLFYESGRCVARDLQAAIHRKAVKPDKMLNSWLFLNAMREYSGRRLSVGADRLAAFAGVILSAMESMDQVSEAAFLKHGHPLPFFESLLTWTPGHWSRRLLDQSPVDTMPTPSWSWAHSGQSVDIVVHGETRGCYDQYYWFVYSQLPNHDVLGLPSPLNAIDTLFNLPLSNNLKADRSWAESPLQELQTISHDEELATAPVHASLLPKLHLLTLVFDARLVRCESYAGQKEHDFLLMALRSTESAREVIRRERVSGSQIKYWHLQYGCESYFPETGPSPRPKPHETFAIITGWPFYERFGFGVQQPGRLKYDLNIMLLEPTGRQDTYSRLGINCITMSKGTYFVETIKKGNPRWQYIHLV</sequence>
<protein>
    <recommendedName>
        <fullName evidence="1">Heterokaryon incompatibility domain-containing protein</fullName>
    </recommendedName>
</protein>
<dbReference type="Pfam" id="PF06985">
    <property type="entry name" value="HET"/>
    <property type="match status" value="1"/>
</dbReference>
<gene>
    <name evidence="2" type="ORF">RRF57_005456</name>
</gene>
<reference evidence="2 3" key="1">
    <citation type="submission" date="2023-10" db="EMBL/GenBank/DDBJ databases">
        <title>Draft genome sequence of Xylaria bambusicola isolate GMP-LS, the root and basal stem rot pathogen of sugarcane in Indonesia.</title>
        <authorList>
            <person name="Selvaraj P."/>
            <person name="Muralishankar V."/>
            <person name="Muruganantham S."/>
            <person name="Sp S."/>
            <person name="Haryani S."/>
            <person name="Lau K.J.X."/>
            <person name="Naqvi N.I."/>
        </authorList>
    </citation>
    <scope>NUCLEOTIDE SEQUENCE [LARGE SCALE GENOMIC DNA]</scope>
    <source>
        <strain evidence="2">GMP-LS</strain>
    </source>
</reference>
<name>A0AAN7UQJ9_9PEZI</name>
<keyword evidence="3" id="KW-1185">Reference proteome</keyword>
<dbReference type="EMBL" id="JAWHQM010000012">
    <property type="protein sequence ID" value="KAK5629741.1"/>
    <property type="molecule type" value="Genomic_DNA"/>
</dbReference>
<accession>A0AAN7UQJ9</accession>
<feature type="domain" description="Heterokaryon incompatibility" evidence="1">
    <location>
        <begin position="250"/>
        <end position="388"/>
    </location>
</feature>
<dbReference type="PANTHER" id="PTHR33112">
    <property type="entry name" value="DOMAIN PROTEIN, PUTATIVE-RELATED"/>
    <property type="match status" value="1"/>
</dbReference>